<dbReference type="AlphaFoldDB" id="A0ABD5NHJ0"/>
<evidence type="ECO:0000259" key="1">
    <source>
        <dbReference type="Pfam" id="PF26442"/>
    </source>
</evidence>
<organism evidence="2 3">
    <name type="scientific">Halobacterium litoreum</name>
    <dbReference type="NCBI Taxonomy" id="2039234"/>
    <lineage>
        <taxon>Archaea</taxon>
        <taxon>Methanobacteriati</taxon>
        <taxon>Methanobacteriota</taxon>
        <taxon>Stenosarchaea group</taxon>
        <taxon>Halobacteria</taxon>
        <taxon>Halobacteriales</taxon>
        <taxon>Halobacteriaceae</taxon>
        <taxon>Halobacterium</taxon>
    </lineage>
</organism>
<evidence type="ECO:0000313" key="2">
    <source>
        <dbReference type="EMBL" id="MFC3478726.1"/>
    </source>
</evidence>
<dbReference type="InterPro" id="IPR058996">
    <property type="entry name" value="Toxin-rel_dom"/>
</dbReference>
<sequence length="91" mass="10390">MTEATELPTVSGHARERFLFRSDAAGRTVETAWHEGHEIPGRDWLRGEEARYDPASRCVLVVRDGKIRTAIYAPDAKHAIRRAIRHAGWWP</sequence>
<proteinExistence type="predicted"/>
<name>A0ABD5NHJ0_9EURY</name>
<gene>
    <name evidence="2" type="ORF">ACFOKC_13435</name>
</gene>
<dbReference type="RefSeq" id="WP_232569898.1">
    <property type="nucleotide sequence ID" value="NZ_CP089466.1"/>
</dbReference>
<dbReference type="Proteomes" id="UP001595660">
    <property type="component" value="Unassembled WGS sequence"/>
</dbReference>
<reference evidence="2 3" key="1">
    <citation type="journal article" date="2019" name="Int. J. Syst. Evol. Microbiol.">
        <title>The Global Catalogue of Microorganisms (GCM) 10K type strain sequencing project: providing services to taxonomists for standard genome sequencing and annotation.</title>
        <authorList>
            <consortium name="The Broad Institute Genomics Platform"/>
            <consortium name="The Broad Institute Genome Sequencing Center for Infectious Disease"/>
            <person name="Wu L."/>
            <person name="Ma J."/>
        </authorList>
    </citation>
    <scope>NUCLEOTIDE SEQUENCE [LARGE SCALE GENOMIC DNA]</scope>
    <source>
        <strain evidence="2 3">CGMCC 1.12562</strain>
    </source>
</reference>
<comment type="caution">
    <text evidence="2">The sequence shown here is derived from an EMBL/GenBank/DDBJ whole genome shotgun (WGS) entry which is preliminary data.</text>
</comment>
<accession>A0ABD5NHJ0</accession>
<evidence type="ECO:0000313" key="3">
    <source>
        <dbReference type="Proteomes" id="UP001595660"/>
    </source>
</evidence>
<dbReference type="EMBL" id="JBHRWN010000002">
    <property type="protein sequence ID" value="MFC3478726.1"/>
    <property type="molecule type" value="Genomic_DNA"/>
</dbReference>
<feature type="domain" description="RelE toxin-related" evidence="1">
    <location>
        <begin position="10"/>
        <end position="73"/>
    </location>
</feature>
<dbReference type="Pfam" id="PF26442">
    <property type="entry name" value="Halo_toxin"/>
    <property type="match status" value="1"/>
</dbReference>
<dbReference type="GeneID" id="69118260"/>
<protein>
    <recommendedName>
        <fullName evidence="1">RelE toxin-related domain-containing protein</fullName>
    </recommendedName>
</protein>
<keyword evidence="3" id="KW-1185">Reference proteome</keyword>